<evidence type="ECO:0000256" key="1">
    <source>
        <dbReference type="ARBA" id="ARBA00023015"/>
    </source>
</evidence>
<keyword evidence="2" id="KW-0238">DNA-binding</keyword>
<dbReference type="OrthoDB" id="2666928at2"/>
<evidence type="ECO:0000313" key="6">
    <source>
        <dbReference type="Proteomes" id="UP000248536"/>
    </source>
</evidence>
<gene>
    <name evidence="5" type="ORF">HME9304_00180</name>
</gene>
<feature type="domain" description="HTH araC/xylS-type" evidence="4">
    <location>
        <begin position="239"/>
        <end position="337"/>
    </location>
</feature>
<dbReference type="InterPro" id="IPR020449">
    <property type="entry name" value="Tscrpt_reg_AraC-type_HTH"/>
</dbReference>
<dbReference type="AlphaFoldDB" id="A0A2Z4LN16"/>
<dbReference type="InterPro" id="IPR053142">
    <property type="entry name" value="PchR_regulatory_protein"/>
</dbReference>
<dbReference type="InterPro" id="IPR018060">
    <property type="entry name" value="HTH_AraC"/>
</dbReference>
<dbReference type="Proteomes" id="UP000248536">
    <property type="component" value="Chromosome"/>
</dbReference>
<evidence type="ECO:0000259" key="4">
    <source>
        <dbReference type="PROSITE" id="PS01124"/>
    </source>
</evidence>
<dbReference type="Gene3D" id="1.10.10.60">
    <property type="entry name" value="Homeodomain-like"/>
    <property type="match status" value="2"/>
</dbReference>
<keyword evidence="1" id="KW-0805">Transcription regulation</keyword>
<dbReference type="InterPro" id="IPR009057">
    <property type="entry name" value="Homeodomain-like_sf"/>
</dbReference>
<dbReference type="GO" id="GO:0043565">
    <property type="term" value="F:sequence-specific DNA binding"/>
    <property type="evidence" value="ECO:0007669"/>
    <property type="project" value="InterPro"/>
</dbReference>
<keyword evidence="3" id="KW-0804">Transcription</keyword>
<evidence type="ECO:0000256" key="2">
    <source>
        <dbReference type="ARBA" id="ARBA00023125"/>
    </source>
</evidence>
<dbReference type="SUPFAM" id="SSF46689">
    <property type="entry name" value="Homeodomain-like"/>
    <property type="match status" value="1"/>
</dbReference>
<dbReference type="Pfam" id="PF12833">
    <property type="entry name" value="HTH_18"/>
    <property type="match status" value="1"/>
</dbReference>
<evidence type="ECO:0000313" key="5">
    <source>
        <dbReference type="EMBL" id="AWX43193.1"/>
    </source>
</evidence>
<evidence type="ECO:0000256" key="3">
    <source>
        <dbReference type="ARBA" id="ARBA00023163"/>
    </source>
</evidence>
<accession>A0A2Z4LN16</accession>
<dbReference type="PANTHER" id="PTHR47893">
    <property type="entry name" value="REGULATORY PROTEIN PCHR"/>
    <property type="match status" value="1"/>
</dbReference>
<dbReference type="RefSeq" id="WP_112376797.1">
    <property type="nucleotide sequence ID" value="NZ_CP030104.1"/>
</dbReference>
<reference evidence="5 6" key="1">
    <citation type="submission" date="2018-06" db="EMBL/GenBank/DDBJ databases">
        <title>Spongiibacterium sp. HME9304 Genome sequencing and assembly.</title>
        <authorList>
            <person name="Kang H."/>
            <person name="Kim H."/>
            <person name="Joh K."/>
        </authorList>
    </citation>
    <scope>NUCLEOTIDE SEQUENCE [LARGE SCALE GENOMIC DNA]</scope>
    <source>
        <strain evidence="5 6">HME9304</strain>
    </source>
</reference>
<dbReference type="GO" id="GO:0003700">
    <property type="term" value="F:DNA-binding transcription factor activity"/>
    <property type="evidence" value="ECO:0007669"/>
    <property type="project" value="InterPro"/>
</dbReference>
<proteinExistence type="predicted"/>
<keyword evidence="6" id="KW-1185">Reference proteome</keyword>
<dbReference type="EMBL" id="CP030104">
    <property type="protein sequence ID" value="AWX43193.1"/>
    <property type="molecule type" value="Genomic_DNA"/>
</dbReference>
<dbReference type="SMART" id="SM00342">
    <property type="entry name" value="HTH_ARAC"/>
    <property type="match status" value="1"/>
</dbReference>
<protein>
    <submittedName>
        <fullName evidence="5">HTH-type transcriptional activator RhaR</fullName>
    </submittedName>
</protein>
<dbReference type="PRINTS" id="PR00032">
    <property type="entry name" value="HTHARAC"/>
</dbReference>
<dbReference type="KEGG" id="spon:HME9304_00180"/>
<dbReference type="PANTHER" id="PTHR47893:SF1">
    <property type="entry name" value="REGULATORY PROTEIN PCHR"/>
    <property type="match status" value="1"/>
</dbReference>
<dbReference type="PROSITE" id="PS01124">
    <property type="entry name" value="HTH_ARAC_FAMILY_2"/>
    <property type="match status" value="1"/>
</dbReference>
<organism evidence="5 6">
    <name type="scientific">Flagellimonas maritima</name>
    <dbReference type="NCBI Taxonomy" id="1383885"/>
    <lineage>
        <taxon>Bacteria</taxon>
        <taxon>Pseudomonadati</taxon>
        <taxon>Bacteroidota</taxon>
        <taxon>Flavobacteriia</taxon>
        <taxon>Flavobacteriales</taxon>
        <taxon>Flavobacteriaceae</taxon>
        <taxon>Flagellimonas</taxon>
    </lineage>
</organism>
<sequence length="345" mass="39986">MITIKIDAEDTEGTVKQIRDKIGGQIVERWGEYTLNIENENASGNIRFITFDWGVSLLEYDITFYKEVTLIMNTSKFNPIHFSYCLEGYCAHKFGFQRDEEIKILEQYQSVIITSRDGDYNYGYFPKDLKLAINVIQIARKPFLRKRLNQGEELNQKLYSVFLDTDHEKVFSYFGTYNLKLADKISALRTVKGKGMIRIMQIQGLVYQILSMHMLQHNREVNNKPLPTTLLKRELAVIRNCAKNIEKNISKPYTLETISMDTGLTQAKLQEGFKLLYSQTVTEFIRNARLEVSRDLINNTDLSISEIVYTIGFTSRSYFSKIFKEKYALSPSEVKNNKKQMSAVA</sequence>
<name>A0A2Z4LN16_9FLAO</name>